<evidence type="ECO:0000313" key="9">
    <source>
        <dbReference type="EMBL" id="KAJ6218862.1"/>
    </source>
</evidence>
<feature type="transmembrane region" description="Helical" evidence="7">
    <location>
        <begin position="20"/>
        <end position="42"/>
    </location>
</feature>
<dbReference type="PANTHER" id="PTHR16189:SF0">
    <property type="entry name" value="TRANSMEMBRANE PROTEIN 104"/>
    <property type="match status" value="1"/>
</dbReference>
<protein>
    <recommendedName>
        <fullName evidence="8">Amino acid transporter transmembrane domain-containing protein</fullName>
    </recommendedName>
</protein>
<keyword evidence="3 7" id="KW-1133">Transmembrane helix</keyword>
<comment type="subcellular location">
    <subcellularLocation>
        <location evidence="1">Membrane</location>
        <topology evidence="1">Multi-pass membrane protein</topology>
    </subcellularLocation>
</comment>
<sequence length="562" mass="64006">MSNEKPTPVESNTNSDTYSLLVGMIYMFNLILGTGALAMPAVFAKAGWLIGIFVITILCFVSFIQVTFLIEAMANANFTTKTDEYNRKKAEKYQRTKNISLVLKSSASEPSAEKSTTLNSGVGPAVYRIKSDMSGAFRFNSMSNQSSTQMLLDQFSTLKERFEIEEKFELGRMTDLFLPGWQSKLFFITIMFYMYGDLVIYNTMMAKSLRELTCTGSYNCTDPFKQDQPCWGTSPPSRYNAYRIYLVVLIILLLPLTYLKLTKTKMIQIITIILRWAAFISMVGITIRIFADRDRTSVRPSLANLNGFPKMFGICVYAFMCHHSVPSLLTPIDRKQYLFYGILWNYCLIVSCYLIITLTGIFAFETIEDVYTLNFAINPCNDQMNGNQSTQQLADVPVLNIFLPSYPVFTIFSSYTVIALTLINNMTIVIGYWANVESYWLRTVLPLIAIIPPLIISLFTDNVSVVVSYVGSYTGSLLQYVFPSLLAYYSREVVQTKYLGPYIEKRLLSSNPPSDPDELDPLIIYERINPHRSPFMNNYWIYATAVWWTFSIIVVTIDHIVS</sequence>
<evidence type="ECO:0000256" key="6">
    <source>
        <dbReference type="ARBA" id="ARBA00038166"/>
    </source>
</evidence>
<gene>
    <name evidence="9" type="ORF">RDWZM_004674</name>
</gene>
<dbReference type="InterPro" id="IPR013057">
    <property type="entry name" value="AA_transpt_TM"/>
</dbReference>
<evidence type="ECO:0000256" key="3">
    <source>
        <dbReference type="ARBA" id="ARBA00022989"/>
    </source>
</evidence>
<feature type="transmembrane region" description="Helical" evidence="7">
    <location>
        <begin position="539"/>
        <end position="561"/>
    </location>
</feature>
<comment type="caution">
    <text evidence="9">The sequence shown here is derived from an EMBL/GenBank/DDBJ whole genome shotgun (WGS) entry which is preliminary data.</text>
</comment>
<keyword evidence="10" id="KW-1185">Reference proteome</keyword>
<name>A0A9Q0M6J2_BLOTA</name>
<keyword evidence="2 7" id="KW-0812">Transmembrane</keyword>
<evidence type="ECO:0000256" key="5">
    <source>
        <dbReference type="ARBA" id="ARBA00023180"/>
    </source>
</evidence>
<keyword evidence="4 7" id="KW-0472">Membrane</keyword>
<dbReference type="Pfam" id="PF01490">
    <property type="entry name" value="Aa_trans"/>
    <property type="match status" value="1"/>
</dbReference>
<comment type="similarity">
    <text evidence="6">Belongs to the TMEM104 family.</text>
</comment>
<dbReference type="Proteomes" id="UP001142055">
    <property type="component" value="Chromosome 2"/>
</dbReference>
<dbReference type="PANTHER" id="PTHR16189">
    <property type="entry name" value="TRANSMEMBRANE PROTEIN 104-RELATED"/>
    <property type="match status" value="1"/>
</dbReference>
<feature type="transmembrane region" description="Helical" evidence="7">
    <location>
        <begin position="466"/>
        <end position="489"/>
    </location>
</feature>
<keyword evidence="5" id="KW-0325">Glycoprotein</keyword>
<dbReference type="OMA" id="MEAYYIC"/>
<evidence type="ECO:0000256" key="4">
    <source>
        <dbReference type="ARBA" id="ARBA00023136"/>
    </source>
</evidence>
<dbReference type="AlphaFoldDB" id="A0A9Q0M6J2"/>
<evidence type="ECO:0000313" key="10">
    <source>
        <dbReference type="Proteomes" id="UP001142055"/>
    </source>
</evidence>
<feature type="domain" description="Amino acid transporter transmembrane" evidence="8">
    <location>
        <begin position="196"/>
        <end position="491"/>
    </location>
</feature>
<feature type="transmembrane region" description="Helical" evidence="7">
    <location>
        <begin position="242"/>
        <end position="261"/>
    </location>
</feature>
<dbReference type="GO" id="GO:0016020">
    <property type="term" value="C:membrane"/>
    <property type="evidence" value="ECO:0007669"/>
    <property type="project" value="UniProtKB-SubCell"/>
</dbReference>
<accession>A0A9Q0M6J2</accession>
<feature type="transmembrane region" description="Helical" evidence="7">
    <location>
        <begin position="48"/>
        <end position="70"/>
    </location>
</feature>
<feature type="transmembrane region" description="Helical" evidence="7">
    <location>
        <begin position="408"/>
        <end position="432"/>
    </location>
</feature>
<organism evidence="9 10">
    <name type="scientific">Blomia tropicalis</name>
    <name type="common">Mite</name>
    <dbReference type="NCBI Taxonomy" id="40697"/>
    <lineage>
        <taxon>Eukaryota</taxon>
        <taxon>Metazoa</taxon>
        <taxon>Ecdysozoa</taxon>
        <taxon>Arthropoda</taxon>
        <taxon>Chelicerata</taxon>
        <taxon>Arachnida</taxon>
        <taxon>Acari</taxon>
        <taxon>Acariformes</taxon>
        <taxon>Sarcoptiformes</taxon>
        <taxon>Astigmata</taxon>
        <taxon>Glycyphagoidea</taxon>
        <taxon>Echimyopodidae</taxon>
        <taxon>Blomia</taxon>
    </lineage>
</organism>
<feature type="transmembrane region" description="Helical" evidence="7">
    <location>
        <begin position="176"/>
        <end position="195"/>
    </location>
</feature>
<evidence type="ECO:0000259" key="8">
    <source>
        <dbReference type="Pfam" id="PF01490"/>
    </source>
</evidence>
<feature type="transmembrane region" description="Helical" evidence="7">
    <location>
        <begin position="311"/>
        <end position="330"/>
    </location>
</feature>
<dbReference type="EMBL" id="JAPWDV010000002">
    <property type="protein sequence ID" value="KAJ6218862.1"/>
    <property type="molecule type" value="Genomic_DNA"/>
</dbReference>
<proteinExistence type="inferred from homology"/>
<feature type="transmembrane region" description="Helical" evidence="7">
    <location>
        <begin position="273"/>
        <end position="291"/>
    </location>
</feature>
<feature type="transmembrane region" description="Helical" evidence="7">
    <location>
        <begin position="337"/>
        <end position="364"/>
    </location>
</feature>
<reference evidence="9" key="1">
    <citation type="submission" date="2022-12" db="EMBL/GenBank/DDBJ databases">
        <title>Genome assemblies of Blomia tropicalis.</title>
        <authorList>
            <person name="Cui Y."/>
        </authorList>
    </citation>
    <scope>NUCLEOTIDE SEQUENCE</scope>
    <source>
        <tissue evidence="9">Adult mites</tissue>
    </source>
</reference>
<evidence type="ECO:0000256" key="7">
    <source>
        <dbReference type="SAM" id="Phobius"/>
    </source>
</evidence>
<feature type="transmembrane region" description="Helical" evidence="7">
    <location>
        <begin position="439"/>
        <end position="460"/>
    </location>
</feature>
<evidence type="ECO:0000256" key="1">
    <source>
        <dbReference type="ARBA" id="ARBA00004141"/>
    </source>
</evidence>
<evidence type="ECO:0000256" key="2">
    <source>
        <dbReference type="ARBA" id="ARBA00022692"/>
    </source>
</evidence>